<evidence type="ECO:0000313" key="2">
    <source>
        <dbReference type="Proteomes" id="UP000253204"/>
    </source>
</evidence>
<accession>A0A368U8Z5</accession>
<gene>
    <name evidence="1" type="ORF">DU506_00495</name>
</gene>
<name>A0A368U8Z5_9GAMM</name>
<dbReference type="AlphaFoldDB" id="A0A368U8Z5"/>
<organism evidence="1 2">
    <name type="scientific">Vreelandella rituensis</name>
    <dbReference type="NCBI Taxonomy" id="2282306"/>
    <lineage>
        <taxon>Bacteria</taxon>
        <taxon>Pseudomonadati</taxon>
        <taxon>Pseudomonadota</taxon>
        <taxon>Gammaproteobacteria</taxon>
        <taxon>Oceanospirillales</taxon>
        <taxon>Halomonadaceae</taxon>
        <taxon>Vreelandella</taxon>
    </lineage>
</organism>
<keyword evidence="2" id="KW-1185">Reference proteome</keyword>
<dbReference type="EMBL" id="QPIJ01000001">
    <property type="protein sequence ID" value="RCV93668.1"/>
    <property type="molecule type" value="Genomic_DNA"/>
</dbReference>
<reference evidence="1 2" key="1">
    <citation type="submission" date="2018-07" db="EMBL/GenBank/DDBJ databases">
        <title>Halomonas rutogse sp. nov., isolated from Lake TangqianCo on Tibetan Plateau.</title>
        <authorList>
            <person name="Lu H."/>
            <person name="Xing P."/>
            <person name="Wu Q."/>
        </authorList>
    </citation>
    <scope>NUCLEOTIDE SEQUENCE [LARGE SCALE GENOMIC DNA]</scope>
    <source>
        <strain evidence="1 2">TQ8S</strain>
    </source>
</reference>
<dbReference type="RefSeq" id="WP_114484996.1">
    <property type="nucleotide sequence ID" value="NZ_CBCSHM010000005.1"/>
</dbReference>
<comment type="caution">
    <text evidence="1">The sequence shown here is derived from an EMBL/GenBank/DDBJ whole genome shotgun (WGS) entry which is preliminary data.</text>
</comment>
<sequence>MATATHWTVEQGFYAEALDDVFVHEGIPVLVHSAGLSPHAVSEHGESTRDVPHFTITYCSRTTHPTHLAPRTTYTDIQVTGNHEWEPSGIRRVLTLWEKRLSDVTDLAPYIEQAKAHLDVALLRAIPARYAEADARIDQANAYPDYLSRQAYETACEEVGVRCLDDAQCNGLGVFSYPFYDADTVLSMRLADKRWLQRNQDAKAKAAEASIPPPPVWEIPKRNGQLWEPCEHCGKEPIYMPLHVCMDCWPK</sequence>
<evidence type="ECO:0000313" key="1">
    <source>
        <dbReference type="EMBL" id="RCV93668.1"/>
    </source>
</evidence>
<proteinExistence type="predicted"/>
<dbReference type="Proteomes" id="UP000253204">
    <property type="component" value="Unassembled WGS sequence"/>
</dbReference>
<protein>
    <submittedName>
        <fullName evidence="1">Uncharacterized protein</fullName>
    </submittedName>
</protein>